<dbReference type="Gene3D" id="1.10.150.240">
    <property type="entry name" value="Putative phosphatase, domain 2"/>
    <property type="match status" value="1"/>
</dbReference>
<dbReference type="InterPro" id="IPR023214">
    <property type="entry name" value="HAD_sf"/>
</dbReference>
<dbReference type="Proteomes" id="UP001235664">
    <property type="component" value="Unassembled WGS sequence"/>
</dbReference>
<dbReference type="Pfam" id="PF02358">
    <property type="entry name" value="Trehalose_PPase"/>
    <property type="match status" value="1"/>
</dbReference>
<dbReference type="RefSeq" id="WP_305930125.1">
    <property type="nucleotide sequence ID" value="NZ_JAVAIL010000003.1"/>
</dbReference>
<organism evidence="6 7">
    <name type="scientific">Qipengyuania benthica</name>
    <dbReference type="NCBI Taxonomy" id="3067651"/>
    <lineage>
        <taxon>Bacteria</taxon>
        <taxon>Pseudomonadati</taxon>
        <taxon>Pseudomonadota</taxon>
        <taxon>Alphaproteobacteria</taxon>
        <taxon>Sphingomonadales</taxon>
        <taxon>Erythrobacteraceae</taxon>
        <taxon>Qipengyuania</taxon>
    </lineage>
</organism>
<dbReference type="NCBIfam" id="TIGR01484">
    <property type="entry name" value="HAD-SF-IIB"/>
    <property type="match status" value="1"/>
</dbReference>
<comment type="pathway">
    <text evidence="1 4">Glycan biosynthesis; trehalose biosynthesis.</text>
</comment>
<evidence type="ECO:0000256" key="5">
    <source>
        <dbReference type="SAM" id="Coils"/>
    </source>
</evidence>
<dbReference type="PANTHER" id="PTHR43768:SF3">
    <property type="entry name" value="TREHALOSE 6-PHOSPHATE PHOSPHATASE"/>
    <property type="match status" value="1"/>
</dbReference>
<evidence type="ECO:0000256" key="1">
    <source>
        <dbReference type="ARBA" id="ARBA00005199"/>
    </source>
</evidence>
<gene>
    <name evidence="6" type="primary">otsB</name>
    <name evidence="6" type="ORF">Q9K01_10110</name>
</gene>
<dbReference type="InterPro" id="IPR044651">
    <property type="entry name" value="OTSB-like"/>
</dbReference>
<dbReference type="Gene3D" id="3.30.70.1020">
    <property type="entry name" value="Trehalose-6-phosphate phosphatase related protein, domain 2"/>
    <property type="match status" value="1"/>
</dbReference>
<comment type="function">
    <text evidence="4">Removes the phosphate from trehalose 6-phosphate to produce free trehalose.</text>
</comment>
<dbReference type="InterPro" id="IPR036412">
    <property type="entry name" value="HAD-like_sf"/>
</dbReference>
<dbReference type="EMBL" id="JAVAIL010000003">
    <property type="protein sequence ID" value="MDP4539979.1"/>
    <property type="molecule type" value="Genomic_DNA"/>
</dbReference>
<proteinExistence type="inferred from homology"/>
<keyword evidence="5" id="KW-0175">Coiled coil</keyword>
<comment type="cofactor">
    <cofactor evidence="4">
        <name>Mg(2+)</name>
        <dbReference type="ChEBI" id="CHEBI:18420"/>
    </cofactor>
</comment>
<evidence type="ECO:0000313" key="7">
    <source>
        <dbReference type="Proteomes" id="UP001235664"/>
    </source>
</evidence>
<accession>A0ABT9HAD6</accession>
<dbReference type="NCBIfam" id="TIGR00685">
    <property type="entry name" value="T6PP"/>
    <property type="match status" value="1"/>
</dbReference>
<keyword evidence="7" id="KW-1185">Reference proteome</keyword>
<keyword evidence="4" id="KW-0479">Metal-binding</keyword>
<evidence type="ECO:0000256" key="4">
    <source>
        <dbReference type="RuleBase" id="RU361117"/>
    </source>
</evidence>
<dbReference type="EC" id="3.1.3.12" evidence="4"/>
<comment type="caution">
    <text evidence="6">The sequence shown here is derived from an EMBL/GenBank/DDBJ whole genome shotgun (WGS) entry which is preliminary data.</text>
</comment>
<protein>
    <recommendedName>
        <fullName evidence="4">Trehalose 6-phosphate phosphatase</fullName>
        <ecNumber evidence="4">3.1.3.12</ecNumber>
    </recommendedName>
</protein>
<dbReference type="SFLD" id="SFLDG01129">
    <property type="entry name" value="C1.5:_HAD__Beta-PGM__Phosphata"/>
    <property type="match status" value="1"/>
</dbReference>
<evidence type="ECO:0000256" key="2">
    <source>
        <dbReference type="ARBA" id="ARBA00008770"/>
    </source>
</evidence>
<dbReference type="InterPro" id="IPR003337">
    <property type="entry name" value="Trehalose_PPase"/>
</dbReference>
<dbReference type="Gene3D" id="3.40.50.1000">
    <property type="entry name" value="HAD superfamily/HAD-like"/>
    <property type="match status" value="2"/>
</dbReference>
<comment type="catalytic activity">
    <reaction evidence="4">
        <text>alpha,alpha-trehalose 6-phosphate + H2O = alpha,alpha-trehalose + phosphate</text>
        <dbReference type="Rhea" id="RHEA:23420"/>
        <dbReference type="ChEBI" id="CHEBI:15377"/>
        <dbReference type="ChEBI" id="CHEBI:16551"/>
        <dbReference type="ChEBI" id="CHEBI:43474"/>
        <dbReference type="ChEBI" id="CHEBI:58429"/>
        <dbReference type="EC" id="3.1.3.12"/>
    </reaction>
</comment>
<dbReference type="Pfam" id="PF00702">
    <property type="entry name" value="Hydrolase"/>
    <property type="match status" value="1"/>
</dbReference>
<evidence type="ECO:0000256" key="3">
    <source>
        <dbReference type="ARBA" id="ARBA00022801"/>
    </source>
</evidence>
<name>A0ABT9HAD6_9SPHN</name>
<dbReference type="InterPro" id="IPR023198">
    <property type="entry name" value="PGP-like_dom2"/>
</dbReference>
<reference evidence="6 7" key="1">
    <citation type="submission" date="2023-08" db="EMBL/GenBank/DDBJ databases">
        <title>genomic of DY56.</title>
        <authorList>
            <person name="Wang Y."/>
        </authorList>
    </citation>
    <scope>NUCLEOTIDE SEQUENCE [LARGE SCALE GENOMIC DNA]</scope>
    <source>
        <strain evidence="6 7">DY56-A-20</strain>
    </source>
</reference>
<feature type="coiled-coil region" evidence="5">
    <location>
        <begin position="400"/>
        <end position="451"/>
    </location>
</feature>
<dbReference type="NCBIfam" id="TIGR01509">
    <property type="entry name" value="HAD-SF-IA-v3"/>
    <property type="match status" value="1"/>
</dbReference>
<dbReference type="SFLD" id="SFLDS00003">
    <property type="entry name" value="Haloacid_Dehalogenase"/>
    <property type="match status" value="1"/>
</dbReference>
<dbReference type="PANTHER" id="PTHR43768">
    <property type="entry name" value="TREHALOSE 6-PHOSPHATE PHOSPHATASE"/>
    <property type="match status" value="1"/>
</dbReference>
<dbReference type="CDD" id="cd01627">
    <property type="entry name" value="HAD_TPP"/>
    <property type="match status" value="1"/>
</dbReference>
<evidence type="ECO:0000313" key="6">
    <source>
        <dbReference type="EMBL" id="MDP4539979.1"/>
    </source>
</evidence>
<dbReference type="SUPFAM" id="SSF56784">
    <property type="entry name" value="HAD-like"/>
    <property type="match status" value="2"/>
</dbReference>
<sequence>MIASSRSNEKAHGAPESDKSRFGSAAVLRAFIFDMDGVVTNTAVAHFTCWKEVFDGLLRSRSGDDFVGDDFRDDAPGGDNLGAFTRRDYLDHVDGIPRLAGIRAFLESREIDLPEGEEGDRTPATVRGLGFLKNQCFDRWLAQNEVPTFEDTRALIDVLKANGVTVGIFSASRNANRVIESAGLGGFFDAIVSGDDAEEQNLAAKPDPAMLVETARQLGIEPRETAVVEDALAGVEAGSRGRFALTVGINRQEDHADSQRHALRAHGADLVVRDLRRLLTADGSGLRTVGNLPAVWDRQDELVSQIGSRPLAVFLDYDGTLTPIVRNHRKAHISDKMVEAVAQLAEQCPTAIISGRDLDDVRDRVGLDSVFYAGSHGFDIAGPGGLKMRPEGAEKFLRPIAEAEQDLRRAIEGIDGAEVERKTFSIAVHFRNAAEEDVERLESAVDEVVGRHADLRRSRGKKVLQVEPRAEWNKGKAIEWLLANTRLGERDALPLYIGDDITDEDAFAALADDGISIVVKDGGYITTADYALENSADVGRFLVWLSECVEKQAR</sequence>
<keyword evidence="3 4" id="KW-0378">Hydrolase</keyword>
<keyword evidence="4" id="KW-0460">Magnesium</keyword>
<dbReference type="GO" id="GO:0004805">
    <property type="term" value="F:trehalose-phosphatase activity"/>
    <property type="evidence" value="ECO:0007669"/>
    <property type="project" value="UniProtKB-EC"/>
</dbReference>
<dbReference type="InterPro" id="IPR006379">
    <property type="entry name" value="HAD-SF_hydro_IIB"/>
</dbReference>
<comment type="similarity">
    <text evidence="2 4">Belongs to the trehalose phosphatase family.</text>
</comment>
<dbReference type="InterPro" id="IPR006439">
    <property type="entry name" value="HAD-SF_hydro_IA"/>
</dbReference>